<organism evidence="3 4">
    <name type="scientific">Tigriopus californicus</name>
    <name type="common">Marine copepod</name>
    <dbReference type="NCBI Taxonomy" id="6832"/>
    <lineage>
        <taxon>Eukaryota</taxon>
        <taxon>Metazoa</taxon>
        <taxon>Ecdysozoa</taxon>
        <taxon>Arthropoda</taxon>
        <taxon>Crustacea</taxon>
        <taxon>Multicrustacea</taxon>
        <taxon>Hexanauplia</taxon>
        <taxon>Copepoda</taxon>
        <taxon>Harpacticoida</taxon>
        <taxon>Harpacticidae</taxon>
        <taxon>Tigriopus</taxon>
    </lineage>
</organism>
<keyword evidence="2" id="KW-0812">Transmembrane</keyword>
<feature type="transmembrane region" description="Helical" evidence="2">
    <location>
        <begin position="44"/>
        <end position="69"/>
    </location>
</feature>
<feature type="region of interest" description="Disordered" evidence="1">
    <location>
        <begin position="74"/>
        <end position="105"/>
    </location>
</feature>
<dbReference type="AlphaFoldDB" id="A0A553NQA3"/>
<sequence length="185" mass="19911">MSLDLPGVWFEEPVGLPSAGEEDNAEAMARFLYSLNVNAQPVSVAYATALILAISLAVAALGAIATFAISGSMGENQNSDSSQGQNQGGYSGSTHTEKVSQAQPHLDVTIEDSQTARNALKVLKAIDEASEKINNLETGTLEKAFYMQLQACIRIANDISHTEEDKNILLLECYKMMEEEPDSPE</sequence>
<keyword evidence="2" id="KW-1133">Transmembrane helix</keyword>
<accession>A0A553NQA3</accession>
<protein>
    <submittedName>
        <fullName evidence="3">Uncharacterized protein</fullName>
    </submittedName>
</protein>
<feature type="compositionally biased region" description="Low complexity" evidence="1">
    <location>
        <begin position="74"/>
        <end position="85"/>
    </location>
</feature>
<keyword evidence="2" id="KW-0472">Membrane</keyword>
<gene>
    <name evidence="3" type="ORF">TCAL_03461</name>
</gene>
<evidence type="ECO:0000313" key="4">
    <source>
        <dbReference type="Proteomes" id="UP000318571"/>
    </source>
</evidence>
<dbReference type="EMBL" id="VCGU01000011">
    <property type="protein sequence ID" value="TRY67594.1"/>
    <property type="molecule type" value="Genomic_DNA"/>
</dbReference>
<proteinExistence type="predicted"/>
<comment type="caution">
    <text evidence="3">The sequence shown here is derived from an EMBL/GenBank/DDBJ whole genome shotgun (WGS) entry which is preliminary data.</text>
</comment>
<evidence type="ECO:0000256" key="1">
    <source>
        <dbReference type="SAM" id="MobiDB-lite"/>
    </source>
</evidence>
<name>A0A553NQA3_TIGCA</name>
<evidence type="ECO:0000313" key="3">
    <source>
        <dbReference type="EMBL" id="TRY67594.1"/>
    </source>
</evidence>
<dbReference type="Proteomes" id="UP000318571">
    <property type="component" value="Chromosome 4"/>
</dbReference>
<reference evidence="3 4" key="1">
    <citation type="journal article" date="2018" name="Nat. Ecol. Evol.">
        <title>Genomic signatures of mitonuclear coevolution across populations of Tigriopus californicus.</title>
        <authorList>
            <person name="Barreto F.S."/>
            <person name="Watson E.T."/>
            <person name="Lima T.G."/>
            <person name="Willett C.S."/>
            <person name="Edmands S."/>
            <person name="Li W."/>
            <person name="Burton R.S."/>
        </authorList>
    </citation>
    <scope>NUCLEOTIDE SEQUENCE [LARGE SCALE GENOMIC DNA]</scope>
    <source>
        <strain evidence="3 4">San Diego</strain>
    </source>
</reference>
<evidence type="ECO:0000256" key="2">
    <source>
        <dbReference type="SAM" id="Phobius"/>
    </source>
</evidence>
<keyword evidence="4" id="KW-1185">Reference proteome</keyword>